<dbReference type="GO" id="GO:0030975">
    <property type="term" value="F:thiamine binding"/>
    <property type="evidence" value="ECO:0007669"/>
    <property type="project" value="InterPro"/>
</dbReference>
<dbReference type="Gene3D" id="3.40.190.10">
    <property type="entry name" value="Periplasmic binding protein-like II"/>
    <property type="match status" value="2"/>
</dbReference>
<name>A0A202E5H6_9EURY</name>
<gene>
    <name evidence="3" type="ORF">B2G88_13720</name>
</gene>
<dbReference type="AlphaFoldDB" id="A0A202E5H6"/>
<dbReference type="Proteomes" id="UP000196084">
    <property type="component" value="Unassembled WGS sequence"/>
</dbReference>
<organism evidence="3 4">
    <name type="scientific">Natronolimnobius baerhuensis</name>
    <dbReference type="NCBI Taxonomy" id="253108"/>
    <lineage>
        <taxon>Archaea</taxon>
        <taxon>Methanobacteriati</taxon>
        <taxon>Methanobacteriota</taxon>
        <taxon>Stenosarchaea group</taxon>
        <taxon>Halobacteria</taxon>
        <taxon>Halobacteriales</taxon>
        <taxon>Natrialbaceae</taxon>
        <taxon>Natronolimnobius</taxon>
    </lineage>
</organism>
<dbReference type="RefSeq" id="WP_087715075.1">
    <property type="nucleotide sequence ID" value="NZ_MWPH01000003.1"/>
</dbReference>
<dbReference type="SUPFAM" id="SSF53850">
    <property type="entry name" value="Periplasmic binding protein-like II"/>
    <property type="match status" value="1"/>
</dbReference>
<feature type="compositionally biased region" description="Acidic residues" evidence="2">
    <location>
        <begin position="378"/>
        <end position="401"/>
    </location>
</feature>
<dbReference type="PROSITE" id="PS51257">
    <property type="entry name" value="PROKAR_LIPOPROTEIN"/>
    <property type="match status" value="1"/>
</dbReference>
<dbReference type="EMBL" id="MWPH01000003">
    <property type="protein sequence ID" value="OVE83497.1"/>
    <property type="molecule type" value="Genomic_DNA"/>
</dbReference>
<accession>A0A202E5H6</accession>
<comment type="caution">
    <text evidence="3">The sequence shown here is derived from an EMBL/GenBank/DDBJ whole genome shotgun (WGS) entry which is preliminary data.</text>
</comment>
<evidence type="ECO:0000313" key="4">
    <source>
        <dbReference type="Proteomes" id="UP000196084"/>
    </source>
</evidence>
<dbReference type="OrthoDB" id="130870at2157"/>
<dbReference type="InterPro" id="IPR005948">
    <property type="entry name" value="ThiB-like"/>
</dbReference>
<dbReference type="Pfam" id="PF13343">
    <property type="entry name" value="SBP_bac_6"/>
    <property type="match status" value="1"/>
</dbReference>
<protein>
    <recommendedName>
        <fullName evidence="5">Thiamine ABC transporter substrate-binding protein</fullName>
    </recommendedName>
</protein>
<reference evidence="3 4" key="1">
    <citation type="submission" date="2017-02" db="EMBL/GenBank/DDBJ databases">
        <title>Natronthermophilus aegyptiacus gen. nov.,sp. nov., an aerobic, extremely halophilic alkalithermophilic archaeon isolated from the athalassohaline Wadi An Natrun, Egypt.</title>
        <authorList>
            <person name="Zhao B."/>
        </authorList>
    </citation>
    <scope>NUCLEOTIDE SEQUENCE [LARGE SCALE GENOMIC DNA]</scope>
    <source>
        <strain evidence="3 4">CGMCC 1.3597</strain>
    </source>
</reference>
<keyword evidence="1" id="KW-0732">Signal</keyword>
<feature type="region of interest" description="Disordered" evidence="2">
    <location>
        <begin position="364"/>
        <end position="413"/>
    </location>
</feature>
<evidence type="ECO:0000256" key="2">
    <source>
        <dbReference type="SAM" id="MobiDB-lite"/>
    </source>
</evidence>
<dbReference type="PANTHER" id="PTHR30006">
    <property type="entry name" value="THIAMINE-BINDING PERIPLASMIC PROTEIN-RELATED"/>
    <property type="match status" value="1"/>
</dbReference>
<keyword evidence="4" id="KW-1185">Reference proteome</keyword>
<evidence type="ECO:0000256" key="1">
    <source>
        <dbReference type="ARBA" id="ARBA00022729"/>
    </source>
</evidence>
<sequence length="413" mass="45920">MRRRSFLRRVGAGSSVCVAGLAGCFTREESDDPEEDTSNGSMDDALRVATDPSMVTGDASAGAWLKETFEEEYDTEIRWRVPEAGIDHFIRRGELEASLGADLYLGLTAGDLVRVDDALGAGALFESIDRDQLEYDQRLRGDLAFDDPANRVLPVGTRYLSLVFDEDELEAPPTTFEALLEEEYADALLAQDPRTSPSGLGFLLWTIVEYGTDFLEYWHGLTENGLEVHENWMDAYWTYLAAERPMLVSYSTDPVRAAADGRDLSRHQTTGLEGQHFQLTEGVAVFETTPRPDVAYEFIDFLLSETAQAELALRNAQYPAVEEPYVELPDAFDRVGEEPQQTVTADYDDLSGHLPGWLEEWDAEFGDEWADVTPPDPPDPDDPDAETTVEATSDDETESNESEPANETAGERE</sequence>
<proteinExistence type="predicted"/>
<evidence type="ECO:0000313" key="3">
    <source>
        <dbReference type="EMBL" id="OVE83497.1"/>
    </source>
</evidence>
<evidence type="ECO:0008006" key="5">
    <source>
        <dbReference type="Google" id="ProtNLM"/>
    </source>
</evidence>
<dbReference type="NCBIfam" id="TIGR01254">
    <property type="entry name" value="sfuA"/>
    <property type="match status" value="1"/>
</dbReference>
<dbReference type="GO" id="GO:0015888">
    <property type="term" value="P:thiamine transport"/>
    <property type="evidence" value="ECO:0007669"/>
    <property type="project" value="InterPro"/>
</dbReference>
<dbReference type="PANTHER" id="PTHR30006:SF2">
    <property type="entry name" value="ABC TRANSPORTER SUBSTRATE-BINDING PROTEIN"/>
    <property type="match status" value="1"/>
</dbReference>